<dbReference type="PANTHER" id="PTHR46124">
    <property type="entry name" value="D-AMINOACYL-TRNA DEACYLASE"/>
    <property type="match status" value="1"/>
</dbReference>
<dbReference type="Pfam" id="PF01026">
    <property type="entry name" value="TatD_DNase"/>
    <property type="match status" value="1"/>
</dbReference>
<evidence type="ECO:0000313" key="3">
    <source>
        <dbReference type="Proteomes" id="UP001424741"/>
    </source>
</evidence>
<dbReference type="SUPFAM" id="SSF51556">
    <property type="entry name" value="Metallo-dependent hydrolases"/>
    <property type="match status" value="1"/>
</dbReference>
<accession>A0ABP9UW91</accession>
<dbReference type="PANTHER" id="PTHR46124:SF2">
    <property type="entry name" value="D-AMINOACYL-TRNA DEACYLASE"/>
    <property type="match status" value="1"/>
</dbReference>
<proteinExistence type="predicted"/>
<comment type="caution">
    <text evidence="2">The sequence shown here is derived from an EMBL/GenBank/DDBJ whole genome shotgun (WGS) entry which is preliminary data.</text>
</comment>
<protein>
    <submittedName>
        <fullName evidence="2">D-aminoacyl-tRNA deacylase</fullName>
    </submittedName>
</protein>
<dbReference type="Proteomes" id="UP001424741">
    <property type="component" value="Unassembled WGS sequence"/>
</dbReference>
<dbReference type="InterPro" id="IPR015991">
    <property type="entry name" value="TatD/YcfH-like"/>
</dbReference>
<dbReference type="RefSeq" id="WP_346187632.1">
    <property type="nucleotide sequence ID" value="NZ_BAABRL010000002.1"/>
</dbReference>
<gene>
    <name evidence="2" type="primary">dtd3_2</name>
    <name evidence="2" type="ORF">Rhal01_00893</name>
</gene>
<dbReference type="CDD" id="cd01310">
    <property type="entry name" value="TatD_DNAse"/>
    <property type="match status" value="1"/>
</dbReference>
<keyword evidence="1" id="KW-0479">Metal-binding</keyword>
<evidence type="ECO:0000313" key="2">
    <source>
        <dbReference type="EMBL" id="GAA5494729.1"/>
    </source>
</evidence>
<dbReference type="PIRSF" id="PIRSF005902">
    <property type="entry name" value="DNase_TatD"/>
    <property type="match status" value="1"/>
</dbReference>
<dbReference type="InterPro" id="IPR001130">
    <property type="entry name" value="TatD-like"/>
</dbReference>
<evidence type="ECO:0000256" key="1">
    <source>
        <dbReference type="ARBA" id="ARBA00022723"/>
    </source>
</evidence>
<sequence>MIDSHCHLASHKFSNEELPDIIARAEANGVTRMVTLATCLEDAKTNIAISEKFPQVFTAIGIHPCDVHETPDNYLLELHTLASHQKCVAIGETGLDYYHPAPDGWSDDDYHQRQRDFLRQHFELAKELGKNVVIHTRDRSGKQSMDDAIAIYREFAHDVKAVFHCFLGPLENASEIFELGGYISFTGIATFKSAKDCIQAAVDAPAGRFMVETDSPYLAPTPYRGKRNEPAYTLHTAEAIAASRGETLHEFNQHTNATAQEFFKFPA</sequence>
<dbReference type="EMBL" id="BAABRL010000002">
    <property type="protein sequence ID" value="GAA5494729.1"/>
    <property type="molecule type" value="Genomic_DNA"/>
</dbReference>
<dbReference type="Gene3D" id="3.20.20.140">
    <property type="entry name" value="Metal-dependent hydrolases"/>
    <property type="match status" value="1"/>
</dbReference>
<dbReference type="InterPro" id="IPR032466">
    <property type="entry name" value="Metal_Hydrolase"/>
</dbReference>
<reference evidence="2 3" key="1">
    <citation type="submission" date="2024-02" db="EMBL/GenBank/DDBJ databases">
        <title>Rubritalea halochordaticola NBRC 107102.</title>
        <authorList>
            <person name="Ichikawa N."/>
            <person name="Katano-Makiyama Y."/>
            <person name="Hidaka K."/>
        </authorList>
    </citation>
    <scope>NUCLEOTIDE SEQUENCE [LARGE SCALE GENOMIC DNA]</scope>
    <source>
        <strain evidence="2 3">NBRC 107102</strain>
    </source>
</reference>
<keyword evidence="3" id="KW-1185">Reference proteome</keyword>
<organism evidence="2 3">
    <name type="scientific">Rubritalea halochordaticola</name>
    <dbReference type="NCBI Taxonomy" id="714537"/>
    <lineage>
        <taxon>Bacteria</taxon>
        <taxon>Pseudomonadati</taxon>
        <taxon>Verrucomicrobiota</taxon>
        <taxon>Verrucomicrobiia</taxon>
        <taxon>Verrucomicrobiales</taxon>
        <taxon>Rubritaleaceae</taxon>
        <taxon>Rubritalea</taxon>
    </lineage>
</organism>
<name>A0ABP9UW91_9BACT</name>
<dbReference type="NCBIfam" id="TIGR00010">
    <property type="entry name" value="YchF/TatD family DNA exonuclease"/>
    <property type="match status" value="1"/>
</dbReference>